<protein>
    <submittedName>
        <fullName evidence="2">Uncharacterized protein</fullName>
    </submittedName>
</protein>
<keyword evidence="1" id="KW-0472">Membrane</keyword>
<organism evidence="2 3">
    <name type="scientific">Photobacterium aphoticum</name>
    <dbReference type="NCBI Taxonomy" id="754436"/>
    <lineage>
        <taxon>Bacteria</taxon>
        <taxon>Pseudomonadati</taxon>
        <taxon>Pseudomonadota</taxon>
        <taxon>Gammaproteobacteria</taxon>
        <taxon>Vibrionales</taxon>
        <taxon>Vibrionaceae</taxon>
        <taxon>Photobacterium</taxon>
    </lineage>
</organism>
<dbReference type="AlphaFoldDB" id="A0A090RM04"/>
<dbReference type="STRING" id="754436.JCM19237_88"/>
<dbReference type="EMBL" id="BBMN01000026">
    <property type="protein sequence ID" value="GAL08492.1"/>
    <property type="molecule type" value="Genomic_DNA"/>
</dbReference>
<feature type="transmembrane region" description="Helical" evidence="1">
    <location>
        <begin position="6"/>
        <end position="23"/>
    </location>
</feature>
<name>A0A090RM04_9GAMM</name>
<sequence>MKIIIGLNIVVLIVVIGGIVWWRKRRVKHMLDRAGLEVPES</sequence>
<comment type="caution">
    <text evidence="2">The sequence shown here is derived from an EMBL/GenBank/DDBJ whole genome shotgun (WGS) entry which is preliminary data.</text>
</comment>
<reference evidence="2 3" key="1">
    <citation type="journal article" date="2014" name="Genome Announc.">
        <title>Draft Genome Sequences of Two Vibrionaceae Species, Vibrio ponticus C121 and Photobacterium aphoticum C119, Isolated as Coral Reef Microbiota.</title>
        <authorList>
            <person name="Al-saari N."/>
            <person name="Meirelles P.M."/>
            <person name="Mino S."/>
            <person name="Suda W."/>
            <person name="Oshima K."/>
            <person name="Hattori M."/>
            <person name="Ohkuma M."/>
            <person name="Thompson F.L."/>
            <person name="Gomez-Gil B."/>
            <person name="Sawabe T."/>
            <person name="Sawabe T."/>
        </authorList>
    </citation>
    <scope>NUCLEOTIDE SEQUENCE [LARGE SCALE GENOMIC DNA]</scope>
    <source>
        <strain evidence="2 3">JCM 19237</strain>
    </source>
</reference>
<accession>A0A090RM04</accession>
<evidence type="ECO:0000256" key="1">
    <source>
        <dbReference type="SAM" id="Phobius"/>
    </source>
</evidence>
<keyword evidence="1" id="KW-0812">Transmembrane</keyword>
<evidence type="ECO:0000313" key="2">
    <source>
        <dbReference type="EMBL" id="GAL08492.1"/>
    </source>
</evidence>
<keyword evidence="1" id="KW-1133">Transmembrane helix</keyword>
<proteinExistence type="predicted"/>
<dbReference type="Proteomes" id="UP000029227">
    <property type="component" value="Unassembled WGS sequence"/>
</dbReference>
<gene>
    <name evidence="2" type="ORF">JCM19237_88</name>
</gene>
<evidence type="ECO:0000313" key="3">
    <source>
        <dbReference type="Proteomes" id="UP000029227"/>
    </source>
</evidence>